<protein>
    <submittedName>
        <fullName evidence="1">Uncharacterized protein</fullName>
    </submittedName>
</protein>
<dbReference type="InterPro" id="IPR018904">
    <property type="entry name" value="UPF0574"/>
</dbReference>
<keyword evidence="2" id="KW-1185">Reference proteome</keyword>
<gene>
    <name evidence="1" type="ORF">GDO78_017956</name>
</gene>
<dbReference type="Pfam" id="PF10631">
    <property type="entry name" value="DUF2477"/>
    <property type="match status" value="1"/>
</dbReference>
<organism evidence="1 2">
    <name type="scientific">Eleutherodactylus coqui</name>
    <name type="common">Puerto Rican coqui</name>
    <dbReference type="NCBI Taxonomy" id="57060"/>
    <lineage>
        <taxon>Eukaryota</taxon>
        <taxon>Metazoa</taxon>
        <taxon>Chordata</taxon>
        <taxon>Craniata</taxon>
        <taxon>Vertebrata</taxon>
        <taxon>Euteleostomi</taxon>
        <taxon>Amphibia</taxon>
        <taxon>Batrachia</taxon>
        <taxon>Anura</taxon>
        <taxon>Neobatrachia</taxon>
        <taxon>Hyloidea</taxon>
        <taxon>Eleutherodactylidae</taxon>
        <taxon>Eleutherodactylinae</taxon>
        <taxon>Eleutherodactylus</taxon>
        <taxon>Eleutherodactylus</taxon>
    </lineage>
</organism>
<dbReference type="AlphaFoldDB" id="A0A8J6BQJ8"/>
<accession>A0A8J6BQJ8</accession>
<name>A0A8J6BQJ8_ELECQ</name>
<evidence type="ECO:0000313" key="2">
    <source>
        <dbReference type="Proteomes" id="UP000770717"/>
    </source>
</evidence>
<comment type="caution">
    <text evidence="1">The sequence shown here is derived from an EMBL/GenBank/DDBJ whole genome shotgun (WGS) entry which is preliminary data.</text>
</comment>
<evidence type="ECO:0000313" key="1">
    <source>
        <dbReference type="EMBL" id="KAG9465658.1"/>
    </source>
</evidence>
<proteinExistence type="predicted"/>
<reference evidence="1" key="1">
    <citation type="thesis" date="2020" institute="ProQuest LLC" country="789 East Eisenhower Parkway, Ann Arbor, MI, USA">
        <title>Comparative Genomics and Chromosome Evolution.</title>
        <authorList>
            <person name="Mudd A.B."/>
        </authorList>
    </citation>
    <scope>NUCLEOTIDE SEQUENCE</scope>
    <source>
        <strain evidence="1">HN-11 Male</strain>
        <tissue evidence="1">Kidney and liver</tissue>
    </source>
</reference>
<sequence>MDKGANLQNPYANVTIPRAQLKSSFIRDTLGEDLDGVVIANPSAVPTYPPYTVQEGFSNNNIQNPVPPNGYRIHTQESWRRPYNPYAGDKPQNGGPNNAMYPIDLDKQYKDTSAKGKTGCCCKCCPCCCPCCCCCKPCCVIS</sequence>
<dbReference type="OrthoDB" id="9037182at2759"/>
<dbReference type="EMBL" id="WNTK01002823">
    <property type="protein sequence ID" value="KAG9465658.1"/>
    <property type="molecule type" value="Genomic_DNA"/>
</dbReference>
<dbReference type="Proteomes" id="UP000770717">
    <property type="component" value="Unassembled WGS sequence"/>
</dbReference>